<accession>A0A0F8Y7Y1</accession>
<proteinExistence type="predicted"/>
<reference evidence="1" key="1">
    <citation type="journal article" date="2015" name="Nature">
        <title>Complex archaea that bridge the gap between prokaryotes and eukaryotes.</title>
        <authorList>
            <person name="Spang A."/>
            <person name="Saw J.H."/>
            <person name="Jorgensen S.L."/>
            <person name="Zaremba-Niedzwiedzka K."/>
            <person name="Martijn J."/>
            <person name="Lind A.E."/>
            <person name="van Eijk R."/>
            <person name="Schleper C."/>
            <person name="Guy L."/>
            <person name="Ettema T.J."/>
        </authorList>
    </citation>
    <scope>NUCLEOTIDE SEQUENCE</scope>
</reference>
<name>A0A0F8Y7Y1_9ZZZZ</name>
<comment type="caution">
    <text evidence="1">The sequence shown here is derived from an EMBL/GenBank/DDBJ whole genome shotgun (WGS) entry which is preliminary data.</text>
</comment>
<evidence type="ECO:0000313" key="1">
    <source>
        <dbReference type="EMBL" id="KKK69780.1"/>
    </source>
</evidence>
<dbReference type="EMBL" id="LAZR01058487">
    <property type="protein sequence ID" value="KKK69780.1"/>
    <property type="molecule type" value="Genomic_DNA"/>
</dbReference>
<protein>
    <submittedName>
        <fullName evidence="1">Uncharacterized protein</fullName>
    </submittedName>
</protein>
<dbReference type="AlphaFoldDB" id="A0A0F8Y7Y1"/>
<sequence length="166" mass="17680">MRGSSKPCPGCGQVKLGRPAKEVCPDCSYLLARAGELEDILSEKVADKIVVAFGRESHWNKCIYTHSGVGRGLLAIFHRLAMAGSHPSATYGDAKFELLGSIDSGGRYYAAMPAPLAEAIRDLRVAVQEALEQEYVAGKADGHNLLMRLASGEISTGAFDAKVNEG</sequence>
<gene>
    <name evidence="1" type="ORF">LCGC14_2930600</name>
</gene>
<organism evidence="1">
    <name type="scientific">marine sediment metagenome</name>
    <dbReference type="NCBI Taxonomy" id="412755"/>
    <lineage>
        <taxon>unclassified sequences</taxon>
        <taxon>metagenomes</taxon>
        <taxon>ecological metagenomes</taxon>
    </lineage>
</organism>